<dbReference type="PANTHER" id="PTHR45698">
    <property type="entry name" value="TRACE AMINE-ASSOCIATED RECEPTOR 19N-RELATED"/>
    <property type="match status" value="1"/>
</dbReference>
<evidence type="ECO:0000256" key="5">
    <source>
        <dbReference type="RuleBase" id="RU000688"/>
    </source>
</evidence>
<evidence type="ECO:0000256" key="3">
    <source>
        <dbReference type="ARBA" id="ARBA00022989"/>
    </source>
</evidence>
<comment type="subcellular location">
    <subcellularLocation>
        <location evidence="1">Membrane</location>
    </subcellularLocation>
</comment>
<evidence type="ECO:0000256" key="6">
    <source>
        <dbReference type="SAM" id="Phobius"/>
    </source>
</evidence>
<dbReference type="CDD" id="cd00637">
    <property type="entry name" value="7tm_classA_rhodopsin-like"/>
    <property type="match status" value="1"/>
</dbReference>
<dbReference type="RefSeq" id="XP_065643811.1">
    <property type="nucleotide sequence ID" value="XM_065787739.1"/>
</dbReference>
<keyword evidence="5" id="KW-0807">Transducer</keyword>
<comment type="similarity">
    <text evidence="5">Belongs to the G-protein coupled receptor 1 family.</text>
</comment>
<keyword evidence="8" id="KW-1185">Reference proteome</keyword>
<keyword evidence="5 9" id="KW-0675">Receptor</keyword>
<evidence type="ECO:0000259" key="7">
    <source>
        <dbReference type="PROSITE" id="PS50262"/>
    </source>
</evidence>
<evidence type="ECO:0000313" key="9">
    <source>
        <dbReference type="RefSeq" id="XP_065643810.1"/>
    </source>
</evidence>
<keyword evidence="3 6" id="KW-1133">Transmembrane helix</keyword>
<dbReference type="Proteomes" id="UP001652625">
    <property type="component" value="Chromosome 01"/>
</dbReference>
<accession>A0ABM4B4Q2</accession>
<evidence type="ECO:0000313" key="10">
    <source>
        <dbReference type="RefSeq" id="XP_065643811.1"/>
    </source>
</evidence>
<dbReference type="GO" id="GO:0007218">
    <property type="term" value="P:neuropeptide signaling pathway"/>
    <property type="evidence" value="ECO:0007669"/>
    <property type="project" value="UniProtKB-KW"/>
</dbReference>
<evidence type="ECO:0000256" key="2">
    <source>
        <dbReference type="ARBA" id="ARBA00022692"/>
    </source>
</evidence>
<dbReference type="PROSITE" id="PS00237">
    <property type="entry name" value="G_PROTEIN_RECEP_F1_1"/>
    <property type="match status" value="1"/>
</dbReference>
<dbReference type="PANTHER" id="PTHR45698:SF1">
    <property type="entry name" value="TRACE AMINE-ASSOCIATED RECEPTOR 13C-LIKE"/>
    <property type="match status" value="1"/>
</dbReference>
<protein>
    <submittedName>
        <fullName evidence="9 10">Neuropeptides B/W receptor type 1</fullName>
    </submittedName>
</protein>
<keyword evidence="9 10" id="KW-0527">Neuropeptide</keyword>
<keyword evidence="2 5" id="KW-0812">Transmembrane</keyword>
<proteinExistence type="inferred from homology"/>
<evidence type="ECO:0000256" key="4">
    <source>
        <dbReference type="ARBA" id="ARBA00023136"/>
    </source>
</evidence>
<feature type="transmembrane region" description="Helical" evidence="6">
    <location>
        <begin position="234"/>
        <end position="259"/>
    </location>
</feature>
<keyword evidence="4 6" id="KW-0472">Membrane</keyword>
<sequence>MTSNLTKNTILCLNKDLISEKLLLAALTLILVTGVTGNAFVIYVFGCKRKSSCKSTTELLILCLGITDLLSSFFNPSLYIYWTITNYCQWDFGYLGCHIVPSIGPIMTSISSGLLLIFAIDRYIAVVTPFRKKLTRKKVSVAFILDILLSVVFYLHYLFALKFDPKLKICYIPNASNSPFYGTINCISITLRLSLFATIFSFTNIKIYKTSNKCSIKFSRIEDRVKRLRQSKKVMIVLLTMGVVFILLVFPRELFFLGYNLKCLLVKDCKHSNPTLTQINSWLKVAHTANSCANVFIYSHMHTKYRKEIIRTLSCFGSFKKTFPRRRFSFVEKKNWFLLSNKSRELTRVLTLSEEDLIYFGDAVFFQRAQKWKIKK</sequence>
<dbReference type="Gene3D" id="1.20.1070.10">
    <property type="entry name" value="Rhodopsin 7-helix transmembrane proteins"/>
    <property type="match status" value="1"/>
</dbReference>
<feature type="transmembrane region" description="Helical" evidence="6">
    <location>
        <begin position="59"/>
        <end position="82"/>
    </location>
</feature>
<keyword evidence="5" id="KW-0297">G-protein coupled receptor</keyword>
<evidence type="ECO:0000313" key="8">
    <source>
        <dbReference type="Proteomes" id="UP001652625"/>
    </source>
</evidence>
<dbReference type="PROSITE" id="PS50262">
    <property type="entry name" value="G_PROTEIN_RECEP_F1_2"/>
    <property type="match status" value="1"/>
</dbReference>
<dbReference type="SUPFAM" id="SSF81321">
    <property type="entry name" value="Family A G protein-coupled receptor-like"/>
    <property type="match status" value="1"/>
</dbReference>
<dbReference type="InterPro" id="IPR017452">
    <property type="entry name" value="GPCR_Rhodpsn_7TM"/>
</dbReference>
<dbReference type="RefSeq" id="XP_065643810.1">
    <property type="nucleotide sequence ID" value="XM_065787738.1"/>
</dbReference>
<evidence type="ECO:0000256" key="1">
    <source>
        <dbReference type="ARBA" id="ARBA00004370"/>
    </source>
</evidence>
<feature type="transmembrane region" description="Helical" evidence="6">
    <location>
        <begin position="23"/>
        <end position="47"/>
    </location>
</feature>
<dbReference type="Pfam" id="PF00001">
    <property type="entry name" value="7tm_1"/>
    <property type="match status" value="1"/>
</dbReference>
<dbReference type="GeneID" id="105843637"/>
<dbReference type="PRINTS" id="PR00237">
    <property type="entry name" value="GPCRRHODOPSN"/>
</dbReference>
<gene>
    <name evidence="9 10" type="primary">LOC105843637</name>
</gene>
<organism evidence="8 9">
    <name type="scientific">Hydra vulgaris</name>
    <name type="common">Hydra</name>
    <name type="synonym">Hydra attenuata</name>
    <dbReference type="NCBI Taxonomy" id="6087"/>
    <lineage>
        <taxon>Eukaryota</taxon>
        <taxon>Metazoa</taxon>
        <taxon>Cnidaria</taxon>
        <taxon>Hydrozoa</taxon>
        <taxon>Hydroidolina</taxon>
        <taxon>Anthoathecata</taxon>
        <taxon>Aplanulata</taxon>
        <taxon>Hydridae</taxon>
        <taxon>Hydra</taxon>
    </lineage>
</organism>
<dbReference type="InterPro" id="IPR000276">
    <property type="entry name" value="GPCR_Rhodpsn"/>
</dbReference>
<name>A0ABM4B4Q2_HYDVU</name>
<feature type="domain" description="G-protein coupled receptors family 1 profile" evidence="7">
    <location>
        <begin position="37"/>
        <end position="298"/>
    </location>
</feature>
<feature type="transmembrane region" description="Helical" evidence="6">
    <location>
        <begin position="141"/>
        <end position="160"/>
    </location>
</feature>
<feature type="transmembrane region" description="Helical" evidence="6">
    <location>
        <begin position="180"/>
        <end position="203"/>
    </location>
</feature>
<feature type="transmembrane region" description="Helical" evidence="6">
    <location>
        <begin position="102"/>
        <end position="120"/>
    </location>
</feature>
<reference evidence="8 9" key="1">
    <citation type="submission" date="2025-05" db="UniProtKB">
        <authorList>
            <consortium name="RefSeq"/>
        </authorList>
    </citation>
    <scope>NUCLEOTIDE SEQUENCE [LARGE SCALE GENOMIC DNA]</scope>
</reference>